<evidence type="ECO:0000313" key="2">
    <source>
        <dbReference type="Proteomes" id="UP001523369"/>
    </source>
</evidence>
<evidence type="ECO:0008006" key="3">
    <source>
        <dbReference type="Google" id="ProtNLM"/>
    </source>
</evidence>
<dbReference type="Pfam" id="PF11848">
    <property type="entry name" value="DUF3368"/>
    <property type="match status" value="1"/>
</dbReference>
<accession>A0ABT1DV26</accession>
<sequence length="130" mass="13769">MAEAVELEWLRVASLDALDELRCFVKWTGRIGSQERDLGEASVLAAAELRGGIAVTDDRDATVVARRHGAEVHGTIWLLAQGCQDDKLNPVGAGSIVDALRATGARLPCTGNEFPAYAAEHGLLSRGCLG</sequence>
<reference evidence="1 2" key="1">
    <citation type="submission" date="2022-06" db="EMBL/GenBank/DDBJ databases">
        <title>New Species of the Genus Actinoplanes, ActinopZanes ferrugineus.</title>
        <authorList>
            <person name="Ding P."/>
        </authorList>
    </citation>
    <scope>NUCLEOTIDE SEQUENCE [LARGE SCALE GENOMIC DNA]</scope>
    <source>
        <strain evidence="1 2">TRM88003</strain>
    </source>
</reference>
<comment type="caution">
    <text evidence="1">The sequence shown here is derived from an EMBL/GenBank/DDBJ whole genome shotgun (WGS) entry which is preliminary data.</text>
</comment>
<gene>
    <name evidence="1" type="ORF">M1L60_23275</name>
</gene>
<name>A0ABT1DV26_9ACTN</name>
<evidence type="ECO:0000313" key="1">
    <source>
        <dbReference type="EMBL" id="MCO8273521.1"/>
    </source>
</evidence>
<keyword evidence="2" id="KW-1185">Reference proteome</keyword>
<proteinExistence type="predicted"/>
<dbReference type="Proteomes" id="UP001523369">
    <property type="component" value="Unassembled WGS sequence"/>
</dbReference>
<dbReference type="RefSeq" id="WP_253239594.1">
    <property type="nucleotide sequence ID" value="NZ_JAMYJR010000026.1"/>
</dbReference>
<organism evidence="1 2">
    <name type="scientific">Paractinoplanes aksuensis</name>
    <dbReference type="NCBI Taxonomy" id="2939490"/>
    <lineage>
        <taxon>Bacteria</taxon>
        <taxon>Bacillati</taxon>
        <taxon>Actinomycetota</taxon>
        <taxon>Actinomycetes</taxon>
        <taxon>Micromonosporales</taxon>
        <taxon>Micromonosporaceae</taxon>
        <taxon>Paractinoplanes</taxon>
    </lineage>
</organism>
<dbReference type="InterPro" id="IPR021799">
    <property type="entry name" value="PIN-like_prokaryotic"/>
</dbReference>
<protein>
    <recommendedName>
        <fullName evidence="3">DUF5615 domain-containing protein</fullName>
    </recommendedName>
</protein>
<dbReference type="EMBL" id="JAMYJR010000026">
    <property type="protein sequence ID" value="MCO8273521.1"/>
    <property type="molecule type" value="Genomic_DNA"/>
</dbReference>